<reference evidence="2 3" key="1">
    <citation type="journal article" date="2010" name="Stand. Genomic Sci.">
        <title>Complete genome sequence of Denitrovibrio acetiphilus type strain (N2460).</title>
        <authorList>
            <person name="Kiss H."/>
            <person name="Lang E."/>
            <person name="Lapidus A."/>
            <person name="Copeland A."/>
            <person name="Nolan M."/>
            <person name="Glavina Del Rio T."/>
            <person name="Chen F."/>
            <person name="Lucas S."/>
            <person name="Tice H."/>
            <person name="Cheng J.F."/>
            <person name="Han C."/>
            <person name="Goodwin L."/>
            <person name="Pitluck S."/>
            <person name="Liolios K."/>
            <person name="Pati A."/>
            <person name="Ivanova N."/>
            <person name="Mavromatis K."/>
            <person name="Chen A."/>
            <person name="Palaniappan K."/>
            <person name="Land M."/>
            <person name="Hauser L."/>
            <person name="Chang Y.J."/>
            <person name="Jeffries C.D."/>
            <person name="Detter J.C."/>
            <person name="Brettin T."/>
            <person name="Spring S."/>
            <person name="Rohde M."/>
            <person name="Goker M."/>
            <person name="Woyke T."/>
            <person name="Bristow J."/>
            <person name="Eisen J.A."/>
            <person name="Markowitz V."/>
            <person name="Hugenholtz P."/>
            <person name="Kyrpides N.C."/>
            <person name="Klenk H.P."/>
        </authorList>
    </citation>
    <scope>NUCLEOTIDE SEQUENCE [LARGE SCALE GENOMIC DNA]</scope>
    <source>
        <strain evidence="3">DSM 12809 / NBRC 114555 / N2460</strain>
    </source>
</reference>
<evidence type="ECO:0000259" key="1">
    <source>
        <dbReference type="Pfam" id="PF22113"/>
    </source>
</evidence>
<evidence type="ECO:0000313" key="3">
    <source>
        <dbReference type="Proteomes" id="UP000002012"/>
    </source>
</evidence>
<dbReference type="eggNOG" id="COG3005">
    <property type="taxonomic scope" value="Bacteria"/>
</dbReference>
<feature type="domain" description="Outer membrane cytochrome MtrC/MtrF-like" evidence="1">
    <location>
        <begin position="571"/>
        <end position="726"/>
    </location>
</feature>
<dbReference type="Gene3D" id="3.90.10.10">
    <property type="entry name" value="Cytochrome C3"/>
    <property type="match status" value="1"/>
</dbReference>
<dbReference type="InParanoid" id="D4H5E4"/>
<dbReference type="Pfam" id="PF22113">
    <property type="entry name" value="Mtrc-MtrF_II-IV_dom"/>
    <property type="match status" value="1"/>
</dbReference>
<dbReference type="HOGENOM" id="CLU_358525_0_0_0"/>
<dbReference type="KEGG" id="dap:Dacet_0784"/>
<protein>
    <recommendedName>
        <fullName evidence="1">Outer membrane cytochrome MtrC/MtrF-like domain-containing protein</fullName>
    </recommendedName>
</protein>
<sequence length="764" mass="81056">MTAPTVQAVSVDDVINDPGFGDAIDDAIGDNTDSVEQIASKVDSESCSVCHNGSAEFDGAAHQAIYTQYTDTGQYSATITGVTRADNGGKADLEITFQILKDAVAGDWIADFTSSTFKVAQYDSTENSVGEGFVASLSNPVYNGGAQEYTVTATATDLDPTMTDYFGYVQLLKDKLAIADNPGGYFGMYDEVINEVYAVGAAAADDSAAVASGCESCHGDPYRKHGNIQADAGGLDFLVCKTCHFYDKTGGHESWQLIVDNPAKAGLYYKDGDGDIESQMTTAELAQYGYTANLMNDVHMSHAMEFGYPQSMRNCATCHDGKLSVVLADANFQYETCISCHPVTGGTDTADADGNYTSDTTTYALTTLANAGYPNHSNILNASTDCTTCHSAAGGMPTFAEIHTGGYDPAIYTTTGDKYAEDVTVTIDSVALSGTSLTIAFSAASTIAGVDAADIVPSVYVAAYGYDTKDFIISNHGRDADGNRLGEYTFGGDANPYFTNATASGASWSVTYDISAFDTDSMVTDGVIKRVEVAVAPSLEVGDVTVGLNAVSTTFNLEDAAVEAGFFGHDIADANSCNTCHDQLATTFHSPDRGGSITVCRMCHVTTSGGSHLEMQSRSIDSYVHAIHTFQPFDTDDIDFSDPFEQMEYDHHIGSTYPMFTTTNCESCHNSDKYNVPDQSKSLPGLLSAAGEWSMDRDIGAVPSYVNGPASRACGSCHRSEFINADEAGKLASFNAHTKTFGFLEENQDGLLNAVIDAVMAKFQ</sequence>
<dbReference type="RefSeq" id="WP_013010096.1">
    <property type="nucleotide sequence ID" value="NC_013943.1"/>
</dbReference>
<gene>
    <name evidence="2" type="ordered locus">Dacet_0784</name>
</gene>
<evidence type="ECO:0000313" key="2">
    <source>
        <dbReference type="EMBL" id="ADD67564.1"/>
    </source>
</evidence>
<dbReference type="InterPro" id="IPR054337">
    <property type="entry name" value="Mtrc-MtrF-like_dom_II/IV"/>
</dbReference>
<organism evidence="2 3">
    <name type="scientific">Denitrovibrio acetiphilus (strain DSM 12809 / NBRC 114555 / N2460)</name>
    <dbReference type="NCBI Taxonomy" id="522772"/>
    <lineage>
        <taxon>Bacteria</taxon>
        <taxon>Pseudomonadati</taxon>
        <taxon>Deferribacterota</taxon>
        <taxon>Deferribacteres</taxon>
        <taxon>Deferribacterales</taxon>
        <taxon>Geovibrionaceae</taxon>
        <taxon>Denitrovibrio</taxon>
    </lineage>
</organism>
<accession>D4H5E4</accession>
<dbReference type="Proteomes" id="UP000002012">
    <property type="component" value="Chromosome"/>
</dbReference>
<dbReference type="STRING" id="522772.Dacet_0784"/>
<keyword evidence="3" id="KW-1185">Reference proteome</keyword>
<dbReference type="EMBL" id="CP001968">
    <property type="protein sequence ID" value="ADD67564.1"/>
    <property type="molecule type" value="Genomic_DNA"/>
</dbReference>
<name>D4H5E4_DENA2</name>
<dbReference type="PaxDb" id="522772-Dacet_0784"/>
<dbReference type="SUPFAM" id="SSF48695">
    <property type="entry name" value="Multiheme cytochromes"/>
    <property type="match status" value="2"/>
</dbReference>
<proteinExistence type="predicted"/>
<dbReference type="OrthoDB" id="5468580at2"/>
<dbReference type="AlphaFoldDB" id="D4H5E4"/>
<dbReference type="InterPro" id="IPR036280">
    <property type="entry name" value="Multihaem_cyt_sf"/>
</dbReference>